<reference evidence="15 16" key="1">
    <citation type="submission" date="2017-12" db="EMBL/GenBank/DDBJ databases">
        <title>Phylogenetic diversity of female urinary microbiome.</title>
        <authorList>
            <person name="Thomas-White K."/>
            <person name="Wolfe A.J."/>
        </authorList>
    </citation>
    <scope>NUCLEOTIDE SEQUENCE [LARGE SCALE GENOMIC DNA]</scope>
    <source>
        <strain evidence="15 16">UMB0064</strain>
    </source>
</reference>
<gene>
    <name evidence="15" type="ORF">CYJ32_02380</name>
</gene>
<evidence type="ECO:0000256" key="5">
    <source>
        <dbReference type="ARBA" id="ARBA00007383"/>
    </source>
</evidence>
<evidence type="ECO:0000256" key="10">
    <source>
        <dbReference type="ARBA" id="ARBA00022801"/>
    </source>
</evidence>
<evidence type="ECO:0000256" key="12">
    <source>
        <dbReference type="PROSITE-ProRule" id="PRU01319"/>
    </source>
</evidence>
<evidence type="ECO:0000256" key="7">
    <source>
        <dbReference type="ARBA" id="ARBA00022722"/>
    </source>
</evidence>
<feature type="domain" description="RNase H type-2" evidence="14">
    <location>
        <begin position="20"/>
        <end position="234"/>
    </location>
</feature>
<dbReference type="InterPro" id="IPR012337">
    <property type="entry name" value="RNaseH-like_sf"/>
</dbReference>
<comment type="function">
    <text evidence="3 13">Endonuclease that specifically degrades the RNA of RNA-DNA hybrids.</text>
</comment>
<comment type="cofactor">
    <cofactor evidence="12">
        <name>Mn(2+)</name>
        <dbReference type="ChEBI" id="CHEBI:29035"/>
    </cofactor>
    <cofactor evidence="12">
        <name>Mg(2+)</name>
        <dbReference type="ChEBI" id="CHEBI:18420"/>
    </cofactor>
    <text evidence="12">Manganese or magnesium. Binds 1 divalent metal ion per monomer in the absence of substrate. May bind a second metal ion after substrate binding.</text>
</comment>
<keyword evidence="8 12" id="KW-0479">Metal-binding</keyword>
<dbReference type="EC" id="3.1.26.4" evidence="13"/>
<dbReference type="InterPro" id="IPR001352">
    <property type="entry name" value="RNase_HII/HIII"/>
</dbReference>
<dbReference type="GO" id="GO:0046872">
    <property type="term" value="F:metal ion binding"/>
    <property type="evidence" value="ECO:0007669"/>
    <property type="project" value="UniProtKB-KW"/>
</dbReference>
<dbReference type="InterPro" id="IPR022898">
    <property type="entry name" value="RNase_HII"/>
</dbReference>
<evidence type="ECO:0000256" key="2">
    <source>
        <dbReference type="ARBA" id="ARBA00001946"/>
    </source>
</evidence>
<feature type="binding site" evidence="12">
    <location>
        <position position="27"/>
    </location>
    <ligand>
        <name>a divalent metal cation</name>
        <dbReference type="ChEBI" id="CHEBI:60240"/>
    </ligand>
</feature>
<keyword evidence="11" id="KW-0464">Manganese</keyword>
<dbReference type="Pfam" id="PF01351">
    <property type="entry name" value="RNase_HII"/>
    <property type="match status" value="1"/>
</dbReference>
<feature type="binding site" evidence="12">
    <location>
        <position position="26"/>
    </location>
    <ligand>
        <name>a divalent metal cation</name>
        <dbReference type="ChEBI" id="CHEBI:60240"/>
    </ligand>
</feature>
<dbReference type="GO" id="GO:0004523">
    <property type="term" value="F:RNA-DNA hybrid ribonuclease activity"/>
    <property type="evidence" value="ECO:0007669"/>
    <property type="project" value="UniProtKB-UniRule"/>
</dbReference>
<accession>A0A2I1M838</accession>
<dbReference type="Gene3D" id="3.30.420.10">
    <property type="entry name" value="Ribonuclease H-like superfamily/Ribonuclease H"/>
    <property type="match status" value="1"/>
</dbReference>
<keyword evidence="10 12" id="KW-0378">Hydrolase</keyword>
<dbReference type="NCBIfam" id="NF000595">
    <property type="entry name" value="PRK00015.1-3"/>
    <property type="match status" value="1"/>
</dbReference>
<evidence type="ECO:0000256" key="3">
    <source>
        <dbReference type="ARBA" id="ARBA00004065"/>
    </source>
</evidence>
<evidence type="ECO:0000256" key="8">
    <source>
        <dbReference type="ARBA" id="ARBA00022723"/>
    </source>
</evidence>
<dbReference type="Proteomes" id="UP000242263">
    <property type="component" value="Unassembled WGS sequence"/>
</dbReference>
<evidence type="ECO:0000256" key="4">
    <source>
        <dbReference type="ARBA" id="ARBA00004496"/>
    </source>
</evidence>
<comment type="cofactor">
    <cofactor evidence="2">
        <name>Mg(2+)</name>
        <dbReference type="ChEBI" id="CHEBI:18420"/>
    </cofactor>
</comment>
<dbReference type="AlphaFoldDB" id="A0A2I1M838"/>
<evidence type="ECO:0000313" key="16">
    <source>
        <dbReference type="Proteomes" id="UP000242263"/>
    </source>
</evidence>
<dbReference type="GO" id="GO:0006298">
    <property type="term" value="P:mismatch repair"/>
    <property type="evidence" value="ECO:0007669"/>
    <property type="project" value="TreeGrafter"/>
</dbReference>
<evidence type="ECO:0000313" key="15">
    <source>
        <dbReference type="EMBL" id="PKZ16288.1"/>
    </source>
</evidence>
<dbReference type="EMBL" id="PKGU01000001">
    <property type="protein sequence ID" value="PKZ16288.1"/>
    <property type="molecule type" value="Genomic_DNA"/>
</dbReference>
<dbReference type="GO" id="GO:0005737">
    <property type="term" value="C:cytoplasm"/>
    <property type="evidence" value="ECO:0007669"/>
    <property type="project" value="UniProtKB-SubCell"/>
</dbReference>
<dbReference type="SUPFAM" id="SSF53098">
    <property type="entry name" value="Ribonuclease H-like"/>
    <property type="match status" value="1"/>
</dbReference>
<feature type="binding site" evidence="12">
    <location>
        <position position="136"/>
    </location>
    <ligand>
        <name>a divalent metal cation</name>
        <dbReference type="ChEBI" id="CHEBI:60240"/>
    </ligand>
</feature>
<dbReference type="GeneID" id="35868897"/>
<keyword evidence="6" id="KW-0963">Cytoplasm</keyword>
<sequence>MASPLPTWDYESEIVAQGAQWIIGLDEVGRGCLAGPVTLGAAAFPAARIGSDTIPHDLKDSKLLTERKREALIEPVQSWAAAVSTGSCSNQEIDEWGIAACLGLAAVRALHTVEHMLAQKYPDDFYDRVRLAVILDGPHDYITPALSMLNAPAIPVIPRVYTQVKADQKCASVAAASVYAKVQRDHEMMRIARENPQWSAYAWEKNKGYGSAAHRAAIQEYGPTPYHRISWKLG</sequence>
<dbReference type="PANTHER" id="PTHR10954">
    <property type="entry name" value="RIBONUCLEASE H2 SUBUNIT A"/>
    <property type="match status" value="1"/>
</dbReference>
<dbReference type="PANTHER" id="PTHR10954:SF18">
    <property type="entry name" value="RIBONUCLEASE HII"/>
    <property type="match status" value="1"/>
</dbReference>
<protein>
    <recommendedName>
        <fullName evidence="13">Ribonuclease</fullName>
        <ecNumber evidence="13">3.1.26.4</ecNumber>
    </recommendedName>
</protein>
<dbReference type="GO" id="GO:0043137">
    <property type="term" value="P:DNA replication, removal of RNA primer"/>
    <property type="evidence" value="ECO:0007669"/>
    <property type="project" value="TreeGrafter"/>
</dbReference>
<dbReference type="InterPro" id="IPR024567">
    <property type="entry name" value="RNase_HII/HIII_dom"/>
</dbReference>
<keyword evidence="9 12" id="KW-0255">Endonuclease</keyword>
<name>A0A2I1M838_9BIFI</name>
<evidence type="ECO:0000256" key="1">
    <source>
        <dbReference type="ARBA" id="ARBA00000077"/>
    </source>
</evidence>
<comment type="similarity">
    <text evidence="5 13">Belongs to the RNase HII family.</text>
</comment>
<dbReference type="GO" id="GO:0032299">
    <property type="term" value="C:ribonuclease H2 complex"/>
    <property type="evidence" value="ECO:0007669"/>
    <property type="project" value="TreeGrafter"/>
</dbReference>
<comment type="catalytic activity">
    <reaction evidence="1 12 13">
        <text>Endonucleolytic cleavage to 5'-phosphomonoester.</text>
        <dbReference type="EC" id="3.1.26.4"/>
    </reaction>
</comment>
<dbReference type="PROSITE" id="PS51975">
    <property type="entry name" value="RNASE_H_2"/>
    <property type="match status" value="1"/>
</dbReference>
<dbReference type="CDD" id="cd07182">
    <property type="entry name" value="RNase_HII_bacteria_HII_like"/>
    <property type="match status" value="1"/>
</dbReference>
<proteinExistence type="inferred from homology"/>
<dbReference type="GO" id="GO:0003723">
    <property type="term" value="F:RNA binding"/>
    <property type="evidence" value="ECO:0007669"/>
    <property type="project" value="UniProtKB-UniRule"/>
</dbReference>
<comment type="subcellular location">
    <subcellularLocation>
        <location evidence="4">Cytoplasm</location>
    </subcellularLocation>
</comment>
<keyword evidence="7 12" id="KW-0540">Nuclease</keyword>
<evidence type="ECO:0000256" key="6">
    <source>
        <dbReference type="ARBA" id="ARBA00022490"/>
    </source>
</evidence>
<evidence type="ECO:0000256" key="9">
    <source>
        <dbReference type="ARBA" id="ARBA00022759"/>
    </source>
</evidence>
<comment type="caution">
    <text evidence="15">The sequence shown here is derived from an EMBL/GenBank/DDBJ whole genome shotgun (WGS) entry which is preliminary data.</text>
</comment>
<evidence type="ECO:0000256" key="11">
    <source>
        <dbReference type="ARBA" id="ARBA00023211"/>
    </source>
</evidence>
<dbReference type="RefSeq" id="WP_022857036.1">
    <property type="nucleotide sequence ID" value="NZ_JASODN010000003.1"/>
</dbReference>
<organism evidence="15 16">
    <name type="scientific">Alloscardovia omnicolens</name>
    <dbReference type="NCBI Taxonomy" id="419015"/>
    <lineage>
        <taxon>Bacteria</taxon>
        <taxon>Bacillati</taxon>
        <taxon>Actinomycetota</taxon>
        <taxon>Actinomycetes</taxon>
        <taxon>Bifidobacteriales</taxon>
        <taxon>Bifidobacteriaceae</taxon>
        <taxon>Alloscardovia</taxon>
    </lineage>
</organism>
<evidence type="ECO:0000259" key="14">
    <source>
        <dbReference type="PROSITE" id="PS51975"/>
    </source>
</evidence>
<dbReference type="InterPro" id="IPR036397">
    <property type="entry name" value="RNaseH_sf"/>
</dbReference>
<evidence type="ECO:0000256" key="13">
    <source>
        <dbReference type="RuleBase" id="RU003515"/>
    </source>
</evidence>